<dbReference type="InterPro" id="IPR017517">
    <property type="entry name" value="Maleyloyr_isom"/>
</dbReference>
<name>A0ABS7RF61_9ACTN</name>
<gene>
    <name evidence="2" type="ORF">K1X13_02435</name>
</gene>
<dbReference type="RefSeq" id="WP_221023446.1">
    <property type="nucleotide sequence ID" value="NZ_JAIEZQ010000001.1"/>
</dbReference>
<dbReference type="EMBL" id="JAIEZQ010000001">
    <property type="protein sequence ID" value="MBY9073670.1"/>
    <property type="molecule type" value="Genomic_DNA"/>
</dbReference>
<organism evidence="2 3">
    <name type="scientific">Nocardioides jiangsuensis</name>
    <dbReference type="NCBI Taxonomy" id="2866161"/>
    <lineage>
        <taxon>Bacteria</taxon>
        <taxon>Bacillati</taxon>
        <taxon>Actinomycetota</taxon>
        <taxon>Actinomycetes</taxon>
        <taxon>Propionibacteriales</taxon>
        <taxon>Nocardioidaceae</taxon>
        <taxon>Nocardioides</taxon>
    </lineage>
</organism>
<keyword evidence="3" id="KW-1185">Reference proteome</keyword>
<proteinExistence type="predicted"/>
<dbReference type="NCBIfam" id="TIGR03083">
    <property type="entry name" value="maleylpyruvate isomerase family mycothiol-dependent enzyme"/>
    <property type="match status" value="1"/>
</dbReference>
<evidence type="ECO:0000313" key="2">
    <source>
        <dbReference type="EMBL" id="MBY9073670.1"/>
    </source>
</evidence>
<dbReference type="InterPro" id="IPR017519">
    <property type="entry name" value="CHP03085"/>
</dbReference>
<evidence type="ECO:0000313" key="3">
    <source>
        <dbReference type="Proteomes" id="UP000754710"/>
    </source>
</evidence>
<feature type="domain" description="Mycothiol-dependent maleylpyruvate isomerase metal-binding" evidence="1">
    <location>
        <begin position="21"/>
        <end position="86"/>
    </location>
</feature>
<evidence type="ECO:0000259" key="1">
    <source>
        <dbReference type="Pfam" id="PF11716"/>
    </source>
</evidence>
<dbReference type="NCBIfam" id="TIGR03085">
    <property type="entry name" value="TIGR03085 family metal-binding protein"/>
    <property type="match status" value="1"/>
</dbReference>
<dbReference type="Pfam" id="PF11716">
    <property type="entry name" value="MDMPI_N"/>
    <property type="match status" value="1"/>
</dbReference>
<comment type="caution">
    <text evidence="2">The sequence shown here is derived from an EMBL/GenBank/DDBJ whole genome shotgun (WGS) entry which is preliminary data.</text>
</comment>
<protein>
    <submittedName>
        <fullName evidence="2">TIGR03085 family protein</fullName>
    </submittedName>
</protein>
<dbReference type="InterPro" id="IPR034660">
    <property type="entry name" value="DinB/YfiT-like"/>
</dbReference>
<accession>A0ABS7RF61</accession>
<dbReference type="InterPro" id="IPR024344">
    <property type="entry name" value="MDMPI_metal-binding"/>
</dbReference>
<dbReference type="SUPFAM" id="SSF109854">
    <property type="entry name" value="DinB/YfiT-like putative metalloenzymes"/>
    <property type="match status" value="1"/>
</dbReference>
<sequence>MTRMSRTERAALCDLALQVGEDQPTLCGGWTVKDLVVHLLLRERSPLAAGIVVPQLAGVTERAMERMKRGTDFAVLVERLRSGPPALPGLAKIEDRLNTVEFFVHHEDVRRAVAGWTPRRLSAAEESRLWSLIRVLGRGLTRGAPVGVVLERSDTGERAVLKDAPATVVVRGLPSELTLFVYGRMGQARVELDGSDADVAALTGTDLGV</sequence>
<reference evidence="2 3" key="1">
    <citation type="submission" date="2021-08" db="EMBL/GenBank/DDBJ databases">
        <title>Nocardioides bacterium WL0053 sp. nov., isolated from the sediment.</title>
        <authorList>
            <person name="Wang L."/>
            <person name="Zhang D."/>
            <person name="Zhang A."/>
        </authorList>
    </citation>
    <scope>NUCLEOTIDE SEQUENCE [LARGE SCALE GENOMIC DNA]</scope>
    <source>
        <strain evidence="2 3">WL0053</strain>
    </source>
</reference>
<dbReference type="Proteomes" id="UP000754710">
    <property type="component" value="Unassembled WGS sequence"/>
</dbReference>